<evidence type="ECO:0000313" key="5">
    <source>
        <dbReference type="EMBL" id="KKN71557.1"/>
    </source>
</evidence>
<dbReference type="Pfam" id="PF02311">
    <property type="entry name" value="AraC_binding"/>
    <property type="match status" value="1"/>
</dbReference>
<dbReference type="SMART" id="SM00342">
    <property type="entry name" value="HTH_ARAC"/>
    <property type="match status" value="1"/>
</dbReference>
<evidence type="ECO:0000256" key="3">
    <source>
        <dbReference type="ARBA" id="ARBA00023163"/>
    </source>
</evidence>
<reference evidence="5" key="1">
    <citation type="journal article" date="2015" name="Nature">
        <title>Complex archaea that bridge the gap between prokaryotes and eukaryotes.</title>
        <authorList>
            <person name="Spang A."/>
            <person name="Saw J.H."/>
            <person name="Jorgensen S.L."/>
            <person name="Zaremba-Niedzwiedzka K."/>
            <person name="Martijn J."/>
            <person name="Lind A.E."/>
            <person name="van Eijk R."/>
            <person name="Schleper C."/>
            <person name="Guy L."/>
            <person name="Ettema T.J."/>
        </authorList>
    </citation>
    <scope>NUCLEOTIDE SEQUENCE</scope>
</reference>
<dbReference type="InterPro" id="IPR003313">
    <property type="entry name" value="AraC-bd"/>
</dbReference>
<dbReference type="Gene3D" id="1.10.10.60">
    <property type="entry name" value="Homeodomain-like"/>
    <property type="match status" value="1"/>
</dbReference>
<feature type="domain" description="HTH araC/xylS-type" evidence="4">
    <location>
        <begin position="188"/>
        <end position="286"/>
    </location>
</feature>
<evidence type="ECO:0000256" key="2">
    <source>
        <dbReference type="ARBA" id="ARBA00023125"/>
    </source>
</evidence>
<dbReference type="Pfam" id="PF12833">
    <property type="entry name" value="HTH_18"/>
    <property type="match status" value="1"/>
</dbReference>
<keyword evidence="2" id="KW-0238">DNA-binding</keyword>
<dbReference type="SUPFAM" id="SSF51215">
    <property type="entry name" value="Regulatory protein AraC"/>
    <property type="match status" value="1"/>
</dbReference>
<sequence>MDIPNIGFNHDKSAQAELEILPLSNLYERDIISHDPQIPHRVSFYMIIYIEQGSGKHMVDFTQYSFEPNTLIFLQPDQVHAFDFSKQPTGYVVLFTQTFLDRVHTNMRLPNYTPTHLNQQHTPLLNLNTHSQARVLSAINEMKIEIAHPQSDPLIVMYLFSALALGLHRLRPQLRHDKINPEQSIKLGTFYTLLQSHFLTIRDANWYAKKLHTTYKTLNHICKLSTGLTAKQMIDAFTLIEIKRRLIISNVTTQKLAYDFGFEDASNFVKYFKKQTGATPSQFQVRHSATIL</sequence>
<name>A0A0F9T989_9ZZZZ</name>
<keyword evidence="1" id="KW-0805">Transcription regulation</keyword>
<dbReference type="AlphaFoldDB" id="A0A0F9T989"/>
<dbReference type="EMBL" id="LAZR01000381">
    <property type="protein sequence ID" value="KKN71557.1"/>
    <property type="molecule type" value="Genomic_DNA"/>
</dbReference>
<organism evidence="5">
    <name type="scientific">marine sediment metagenome</name>
    <dbReference type="NCBI Taxonomy" id="412755"/>
    <lineage>
        <taxon>unclassified sequences</taxon>
        <taxon>metagenomes</taxon>
        <taxon>ecological metagenomes</taxon>
    </lineage>
</organism>
<dbReference type="PANTHER" id="PTHR43280">
    <property type="entry name" value="ARAC-FAMILY TRANSCRIPTIONAL REGULATOR"/>
    <property type="match status" value="1"/>
</dbReference>
<dbReference type="GO" id="GO:0003700">
    <property type="term" value="F:DNA-binding transcription factor activity"/>
    <property type="evidence" value="ECO:0007669"/>
    <property type="project" value="InterPro"/>
</dbReference>
<evidence type="ECO:0000256" key="1">
    <source>
        <dbReference type="ARBA" id="ARBA00023015"/>
    </source>
</evidence>
<keyword evidence="3" id="KW-0804">Transcription</keyword>
<dbReference type="PROSITE" id="PS01124">
    <property type="entry name" value="HTH_ARAC_FAMILY_2"/>
    <property type="match status" value="1"/>
</dbReference>
<dbReference type="SUPFAM" id="SSF46689">
    <property type="entry name" value="Homeodomain-like"/>
    <property type="match status" value="1"/>
</dbReference>
<comment type="caution">
    <text evidence="5">The sequence shown here is derived from an EMBL/GenBank/DDBJ whole genome shotgun (WGS) entry which is preliminary data.</text>
</comment>
<dbReference type="InterPro" id="IPR037923">
    <property type="entry name" value="HTH-like"/>
</dbReference>
<gene>
    <name evidence="5" type="ORF">LCGC14_0419540</name>
</gene>
<dbReference type="InterPro" id="IPR018060">
    <property type="entry name" value="HTH_AraC"/>
</dbReference>
<dbReference type="GO" id="GO:0043565">
    <property type="term" value="F:sequence-specific DNA binding"/>
    <property type="evidence" value="ECO:0007669"/>
    <property type="project" value="InterPro"/>
</dbReference>
<protein>
    <recommendedName>
        <fullName evidence="4">HTH araC/xylS-type domain-containing protein</fullName>
    </recommendedName>
</protein>
<dbReference type="InterPro" id="IPR009057">
    <property type="entry name" value="Homeodomain-like_sf"/>
</dbReference>
<proteinExistence type="predicted"/>
<evidence type="ECO:0000259" key="4">
    <source>
        <dbReference type="PROSITE" id="PS01124"/>
    </source>
</evidence>
<accession>A0A0F9T989</accession>
<dbReference type="PANTHER" id="PTHR43280:SF32">
    <property type="entry name" value="TRANSCRIPTIONAL REGULATORY PROTEIN"/>
    <property type="match status" value="1"/>
</dbReference>